<dbReference type="PANTHER" id="PTHR46797">
    <property type="entry name" value="HTH-TYPE TRANSCRIPTIONAL REGULATOR"/>
    <property type="match status" value="1"/>
</dbReference>
<dbReference type="EMBL" id="MHKI01000030">
    <property type="protein sequence ID" value="OGY85622.1"/>
    <property type="molecule type" value="Genomic_DNA"/>
</dbReference>
<evidence type="ECO:0000313" key="4">
    <source>
        <dbReference type="Proteomes" id="UP000176420"/>
    </source>
</evidence>
<dbReference type="SUPFAM" id="SSF47413">
    <property type="entry name" value="lambda repressor-like DNA-binding domains"/>
    <property type="match status" value="1"/>
</dbReference>
<keyword evidence="1 3" id="KW-0238">DNA-binding</keyword>
<dbReference type="PROSITE" id="PS50943">
    <property type="entry name" value="HTH_CROC1"/>
    <property type="match status" value="1"/>
</dbReference>
<dbReference type="PANTHER" id="PTHR46797:SF1">
    <property type="entry name" value="METHYLPHOSPHONATE SYNTHASE"/>
    <property type="match status" value="1"/>
</dbReference>
<feature type="domain" description="HTH cro/C1-type" evidence="2">
    <location>
        <begin position="12"/>
        <end position="66"/>
    </location>
</feature>
<accession>A0A1G2B921</accession>
<dbReference type="GO" id="GO:0003700">
    <property type="term" value="F:DNA-binding transcription factor activity"/>
    <property type="evidence" value="ECO:0007669"/>
    <property type="project" value="TreeGrafter"/>
</dbReference>
<reference evidence="3 4" key="1">
    <citation type="journal article" date="2016" name="Nat. Commun.">
        <title>Thousands of microbial genomes shed light on interconnected biogeochemical processes in an aquifer system.</title>
        <authorList>
            <person name="Anantharaman K."/>
            <person name="Brown C.T."/>
            <person name="Hug L.A."/>
            <person name="Sharon I."/>
            <person name="Castelle C.J."/>
            <person name="Probst A.J."/>
            <person name="Thomas B.C."/>
            <person name="Singh A."/>
            <person name="Wilkins M.J."/>
            <person name="Karaoz U."/>
            <person name="Brodie E.L."/>
            <person name="Williams K.H."/>
            <person name="Hubbard S.S."/>
            <person name="Banfield J.F."/>
        </authorList>
    </citation>
    <scope>NUCLEOTIDE SEQUENCE [LARGE SCALE GENOMIC DNA]</scope>
</reference>
<dbReference type="Gene3D" id="1.10.260.40">
    <property type="entry name" value="lambda repressor-like DNA-binding domains"/>
    <property type="match status" value="1"/>
</dbReference>
<dbReference type="InterPro" id="IPR001387">
    <property type="entry name" value="Cro/C1-type_HTH"/>
</dbReference>
<protein>
    <submittedName>
        <fullName evidence="3">DNA-binding protein</fullName>
    </submittedName>
</protein>
<dbReference type="Pfam" id="PF01381">
    <property type="entry name" value="HTH_3"/>
    <property type="match status" value="1"/>
</dbReference>
<proteinExistence type="predicted"/>
<dbReference type="GO" id="GO:0003677">
    <property type="term" value="F:DNA binding"/>
    <property type="evidence" value="ECO:0007669"/>
    <property type="project" value="UniProtKB-KW"/>
</dbReference>
<evidence type="ECO:0000259" key="2">
    <source>
        <dbReference type="PROSITE" id="PS50943"/>
    </source>
</evidence>
<dbReference type="InterPro" id="IPR010982">
    <property type="entry name" value="Lambda_DNA-bd_dom_sf"/>
</dbReference>
<dbReference type="SMART" id="SM00530">
    <property type="entry name" value="HTH_XRE"/>
    <property type="match status" value="1"/>
</dbReference>
<evidence type="ECO:0000256" key="1">
    <source>
        <dbReference type="ARBA" id="ARBA00023125"/>
    </source>
</evidence>
<dbReference type="InterPro" id="IPR050807">
    <property type="entry name" value="TransReg_Diox_bact_type"/>
</dbReference>
<dbReference type="GO" id="GO:0005829">
    <property type="term" value="C:cytosol"/>
    <property type="evidence" value="ECO:0007669"/>
    <property type="project" value="TreeGrafter"/>
</dbReference>
<organism evidence="3 4">
    <name type="scientific">Candidatus Kerfeldbacteria bacterium RIFOXYB2_FULL_38_14</name>
    <dbReference type="NCBI Taxonomy" id="1798547"/>
    <lineage>
        <taxon>Bacteria</taxon>
        <taxon>Candidatus Kerfeldiibacteriota</taxon>
    </lineage>
</organism>
<dbReference type="CDD" id="cd00093">
    <property type="entry name" value="HTH_XRE"/>
    <property type="match status" value="1"/>
</dbReference>
<evidence type="ECO:0000313" key="3">
    <source>
        <dbReference type="EMBL" id="OGY85622.1"/>
    </source>
</evidence>
<gene>
    <name evidence="3" type="ORF">A2319_02555</name>
</gene>
<dbReference type="AlphaFoldDB" id="A0A1G2B921"/>
<name>A0A1G2B921_9BACT</name>
<dbReference type="Proteomes" id="UP000176420">
    <property type="component" value="Unassembled WGS sequence"/>
</dbReference>
<sequence>MSNSVKKLAINIKRIRTEKNMTQGDLCRATGLDRAYISNIESAKKNPTLKTIEKIAKALGVSVDELMK</sequence>
<comment type="caution">
    <text evidence="3">The sequence shown here is derived from an EMBL/GenBank/DDBJ whole genome shotgun (WGS) entry which is preliminary data.</text>
</comment>